<proteinExistence type="inferred from homology"/>
<name>A0AAU4K2Z4_9NOCA</name>
<dbReference type="InterPro" id="IPR019826">
    <property type="entry name" value="Carboxylesterase_B_AS"/>
</dbReference>
<evidence type="ECO:0000256" key="3">
    <source>
        <dbReference type="RuleBase" id="RU361235"/>
    </source>
</evidence>
<dbReference type="Gene3D" id="3.40.50.1820">
    <property type="entry name" value="alpha/beta hydrolase"/>
    <property type="match status" value="1"/>
</dbReference>
<keyword evidence="6" id="KW-1185">Reference proteome</keyword>
<dbReference type="SUPFAM" id="SSF53474">
    <property type="entry name" value="alpha/beta-Hydrolases"/>
    <property type="match status" value="1"/>
</dbReference>
<dbReference type="Pfam" id="PF00135">
    <property type="entry name" value="COesterase"/>
    <property type="match status" value="1"/>
</dbReference>
<organism evidence="5 6">
    <name type="scientific">Williamsia herbipolensis</name>
    <dbReference type="NCBI Taxonomy" id="1603258"/>
    <lineage>
        <taxon>Bacteria</taxon>
        <taxon>Bacillati</taxon>
        <taxon>Actinomycetota</taxon>
        <taxon>Actinomycetes</taxon>
        <taxon>Mycobacteriales</taxon>
        <taxon>Nocardiaceae</taxon>
        <taxon>Williamsia</taxon>
    </lineage>
</organism>
<evidence type="ECO:0000313" key="6">
    <source>
        <dbReference type="Proteomes" id="UP001432128"/>
    </source>
</evidence>
<feature type="domain" description="Carboxylesterase type B" evidence="4">
    <location>
        <begin position="7"/>
        <end position="316"/>
    </location>
</feature>
<gene>
    <name evidence="5" type="ORF">OG579_00825</name>
</gene>
<evidence type="ECO:0000256" key="2">
    <source>
        <dbReference type="ARBA" id="ARBA00022801"/>
    </source>
</evidence>
<dbReference type="InterPro" id="IPR002018">
    <property type="entry name" value="CarbesteraseB"/>
</dbReference>
<dbReference type="PROSITE" id="PS00122">
    <property type="entry name" value="CARBOXYLESTERASE_B_1"/>
    <property type="match status" value="1"/>
</dbReference>
<dbReference type="InterPro" id="IPR050654">
    <property type="entry name" value="AChE-related_enzymes"/>
</dbReference>
<comment type="similarity">
    <text evidence="1 3">Belongs to the type-B carboxylesterase/lipase family.</text>
</comment>
<dbReference type="KEGG" id="whr:OG579_00825"/>
<accession>A0AAU4K2Z4</accession>
<dbReference type="RefSeq" id="WP_328857741.1">
    <property type="nucleotide sequence ID" value="NZ_CP108021.1"/>
</dbReference>
<keyword evidence="2 3" id="KW-0378">Hydrolase</keyword>
<dbReference type="GO" id="GO:0003990">
    <property type="term" value="F:acetylcholinesterase activity"/>
    <property type="evidence" value="ECO:0007669"/>
    <property type="project" value="TreeGrafter"/>
</dbReference>
<dbReference type="InterPro" id="IPR029058">
    <property type="entry name" value="AB_hydrolase_fold"/>
</dbReference>
<dbReference type="PANTHER" id="PTHR43918:SF4">
    <property type="entry name" value="CARBOXYLIC ESTER HYDROLASE"/>
    <property type="match status" value="1"/>
</dbReference>
<dbReference type="GO" id="GO:0006581">
    <property type="term" value="P:acetylcholine catabolic process"/>
    <property type="evidence" value="ECO:0007669"/>
    <property type="project" value="TreeGrafter"/>
</dbReference>
<dbReference type="GO" id="GO:0019695">
    <property type="term" value="P:choline metabolic process"/>
    <property type="evidence" value="ECO:0007669"/>
    <property type="project" value="TreeGrafter"/>
</dbReference>
<reference evidence="5 6" key="1">
    <citation type="submission" date="2022-10" db="EMBL/GenBank/DDBJ databases">
        <title>The complete genomes of actinobacterial strains from the NBC collection.</title>
        <authorList>
            <person name="Joergensen T.S."/>
            <person name="Alvarez Arevalo M."/>
            <person name="Sterndorff E.B."/>
            <person name="Faurdal D."/>
            <person name="Vuksanovic O."/>
            <person name="Mourched A.-S."/>
            <person name="Charusanti P."/>
            <person name="Shaw S."/>
            <person name="Blin K."/>
            <person name="Weber T."/>
        </authorList>
    </citation>
    <scope>NUCLEOTIDE SEQUENCE [LARGE SCALE GENOMIC DNA]</scope>
    <source>
        <strain evidence="5 6">NBC_00319</strain>
    </source>
</reference>
<sequence length="438" mass="45750">MTLDTLVVDTPSGPVRAEHTDGLLHARGLRYARARRFEPCVPVPTWTETVDATRRGPACPQLPSRIESVTGPMLTGLDLYEDCLRVSVTAPTPDGRVRPVLVWLHGGAYVSGGGESEKYDPEALARENDVVVVTVTYRLGILGYLGIDSVAPANLGLLDQIAALRWVRDAVGAFGGDPDAVTVFGHSAGADSIAALLVADGTQGLFHRAVLQSAPLALRGDATAMSAAMGTAARAALGDDPGGLSIDDVLAAHTAALAAATDFGFASGMAFGPQYGEHPLPPFGEIAARRAASATSVEVLIGWTSDDGSPFVEAIPRLQRLAHLPVVGSTLRRLLTAIVTRRAFSAPATAFADAHRAAGGRAVTYEFSWGADDSGVGACHSIEIPFLLGTPQAWSDAPMLGAHAASALAELGPRLRRRWADFARNGVTFAETDHLTLG</sequence>
<evidence type="ECO:0000313" key="5">
    <source>
        <dbReference type="EMBL" id="WUM20430.1"/>
    </source>
</evidence>
<dbReference type="EC" id="3.1.1.-" evidence="3"/>
<evidence type="ECO:0000256" key="1">
    <source>
        <dbReference type="ARBA" id="ARBA00005964"/>
    </source>
</evidence>
<dbReference type="GO" id="GO:0005886">
    <property type="term" value="C:plasma membrane"/>
    <property type="evidence" value="ECO:0007669"/>
    <property type="project" value="TreeGrafter"/>
</dbReference>
<dbReference type="EMBL" id="CP108021">
    <property type="protein sequence ID" value="WUM20430.1"/>
    <property type="molecule type" value="Genomic_DNA"/>
</dbReference>
<dbReference type="PANTHER" id="PTHR43918">
    <property type="entry name" value="ACETYLCHOLINESTERASE"/>
    <property type="match status" value="1"/>
</dbReference>
<dbReference type="GO" id="GO:0005615">
    <property type="term" value="C:extracellular space"/>
    <property type="evidence" value="ECO:0007669"/>
    <property type="project" value="TreeGrafter"/>
</dbReference>
<dbReference type="AlphaFoldDB" id="A0AAU4K2Z4"/>
<dbReference type="Proteomes" id="UP001432128">
    <property type="component" value="Chromosome"/>
</dbReference>
<protein>
    <recommendedName>
        <fullName evidence="3">Carboxylic ester hydrolase</fullName>
        <ecNumber evidence="3">3.1.1.-</ecNumber>
    </recommendedName>
</protein>
<evidence type="ECO:0000259" key="4">
    <source>
        <dbReference type="Pfam" id="PF00135"/>
    </source>
</evidence>